<evidence type="ECO:0000313" key="3">
    <source>
        <dbReference type="Proteomes" id="UP000010552"/>
    </source>
</evidence>
<sequence length="82" mass="8859">MCHICSAQQVWVNKKPVNAWAKGAESEGQAKRRRSVIPSSTHCLLELLPLPVSPTPGRPLWAASSSTLTSSQWPERAGLGPL</sequence>
<proteinExistence type="predicted"/>
<keyword evidence="3" id="KW-1185">Reference proteome</keyword>
<accession>L5K1D9</accession>
<feature type="compositionally biased region" description="Low complexity" evidence="1">
    <location>
        <begin position="63"/>
        <end position="74"/>
    </location>
</feature>
<organism evidence="2 3">
    <name type="scientific">Pteropus alecto</name>
    <name type="common">Black flying fox</name>
    <dbReference type="NCBI Taxonomy" id="9402"/>
    <lineage>
        <taxon>Eukaryota</taxon>
        <taxon>Metazoa</taxon>
        <taxon>Chordata</taxon>
        <taxon>Craniata</taxon>
        <taxon>Vertebrata</taxon>
        <taxon>Euteleostomi</taxon>
        <taxon>Mammalia</taxon>
        <taxon>Eutheria</taxon>
        <taxon>Laurasiatheria</taxon>
        <taxon>Chiroptera</taxon>
        <taxon>Yinpterochiroptera</taxon>
        <taxon>Pteropodoidea</taxon>
        <taxon>Pteropodidae</taxon>
        <taxon>Pteropodinae</taxon>
        <taxon>Pteropus</taxon>
    </lineage>
</organism>
<name>L5K1D9_PTEAL</name>
<evidence type="ECO:0000256" key="1">
    <source>
        <dbReference type="SAM" id="MobiDB-lite"/>
    </source>
</evidence>
<dbReference type="EMBL" id="KB031072">
    <property type="protein sequence ID" value="ELK04318.1"/>
    <property type="molecule type" value="Genomic_DNA"/>
</dbReference>
<gene>
    <name evidence="2" type="ORF">PAL_GLEAN10024525</name>
</gene>
<dbReference type="InParanoid" id="L5K1D9"/>
<protein>
    <submittedName>
        <fullName evidence="2">Uncharacterized protein</fullName>
    </submittedName>
</protein>
<evidence type="ECO:0000313" key="2">
    <source>
        <dbReference type="EMBL" id="ELK04318.1"/>
    </source>
</evidence>
<reference evidence="3" key="1">
    <citation type="journal article" date="2013" name="Science">
        <title>Comparative analysis of bat genomes provides insight into the evolution of flight and immunity.</title>
        <authorList>
            <person name="Zhang G."/>
            <person name="Cowled C."/>
            <person name="Shi Z."/>
            <person name="Huang Z."/>
            <person name="Bishop-Lilly K.A."/>
            <person name="Fang X."/>
            <person name="Wynne J.W."/>
            <person name="Xiong Z."/>
            <person name="Baker M.L."/>
            <person name="Zhao W."/>
            <person name="Tachedjian M."/>
            <person name="Zhu Y."/>
            <person name="Zhou P."/>
            <person name="Jiang X."/>
            <person name="Ng J."/>
            <person name="Yang L."/>
            <person name="Wu L."/>
            <person name="Xiao J."/>
            <person name="Feng Y."/>
            <person name="Chen Y."/>
            <person name="Sun X."/>
            <person name="Zhang Y."/>
            <person name="Marsh G.A."/>
            <person name="Crameri G."/>
            <person name="Broder C.C."/>
            <person name="Frey K.G."/>
            <person name="Wang L.F."/>
            <person name="Wang J."/>
        </authorList>
    </citation>
    <scope>NUCLEOTIDE SEQUENCE [LARGE SCALE GENOMIC DNA]</scope>
</reference>
<feature type="region of interest" description="Disordered" evidence="1">
    <location>
        <begin position="63"/>
        <end position="82"/>
    </location>
</feature>
<dbReference type="AlphaFoldDB" id="L5K1D9"/>
<dbReference type="Proteomes" id="UP000010552">
    <property type="component" value="Unassembled WGS sequence"/>
</dbReference>